<comment type="subunit">
    <text evidence="2">Monomer.</text>
</comment>
<dbReference type="GO" id="GO:0045454">
    <property type="term" value="P:cell redox homeostasis"/>
    <property type="evidence" value="ECO:0007669"/>
    <property type="project" value="TreeGrafter"/>
</dbReference>
<dbReference type="KEGG" id="tim:GMBLW1_27040"/>
<dbReference type="FunCoup" id="A0A6C2YIM0">
    <property type="interactions" value="513"/>
</dbReference>
<dbReference type="InterPro" id="IPR024706">
    <property type="entry name" value="Peroxiredoxin_AhpC-typ"/>
</dbReference>
<evidence type="ECO:0000259" key="15">
    <source>
        <dbReference type="PROSITE" id="PS51352"/>
    </source>
</evidence>
<evidence type="ECO:0000256" key="7">
    <source>
        <dbReference type="ARBA" id="ARBA00023157"/>
    </source>
</evidence>
<dbReference type="InterPro" id="IPR000866">
    <property type="entry name" value="AhpC/TSA"/>
</dbReference>
<dbReference type="SUPFAM" id="SSF52833">
    <property type="entry name" value="Thioredoxin-like"/>
    <property type="match status" value="1"/>
</dbReference>
<gene>
    <name evidence="16" type="ORF">GMBLW1_27040</name>
</gene>
<feature type="domain" description="Thioredoxin" evidence="15">
    <location>
        <begin position="27"/>
        <end position="178"/>
    </location>
</feature>
<keyword evidence="17" id="KW-1185">Reference proteome</keyword>
<dbReference type="GO" id="GO:0008379">
    <property type="term" value="F:thioredoxin peroxidase activity"/>
    <property type="evidence" value="ECO:0007669"/>
    <property type="project" value="TreeGrafter"/>
</dbReference>
<dbReference type="GO" id="GO:0005737">
    <property type="term" value="C:cytoplasm"/>
    <property type="evidence" value="ECO:0007669"/>
    <property type="project" value="TreeGrafter"/>
</dbReference>
<evidence type="ECO:0000256" key="12">
    <source>
        <dbReference type="ARBA" id="ARBA00049091"/>
    </source>
</evidence>
<evidence type="ECO:0000313" key="16">
    <source>
        <dbReference type="EMBL" id="VIP01256.1"/>
    </source>
</evidence>
<evidence type="ECO:0000256" key="2">
    <source>
        <dbReference type="ARBA" id="ARBA00011245"/>
    </source>
</evidence>
<dbReference type="PROSITE" id="PS51352">
    <property type="entry name" value="THIOREDOXIN_2"/>
    <property type="match status" value="1"/>
</dbReference>
<evidence type="ECO:0000256" key="13">
    <source>
        <dbReference type="PIRSR" id="PIRSR000239-1"/>
    </source>
</evidence>
<dbReference type="AlphaFoldDB" id="A0A6C2YIM0"/>
<dbReference type="Gene3D" id="3.40.30.10">
    <property type="entry name" value="Glutaredoxin"/>
    <property type="match status" value="1"/>
</dbReference>
<accession>A0A6C2YIM0</accession>
<dbReference type="PANTHER" id="PTHR42801:SF4">
    <property type="entry name" value="AHPC_TSA FAMILY PROTEIN"/>
    <property type="match status" value="1"/>
</dbReference>
<evidence type="ECO:0000256" key="14">
    <source>
        <dbReference type="SAM" id="SignalP"/>
    </source>
</evidence>
<keyword evidence="5" id="KW-0049">Antioxidant</keyword>
<dbReference type="EMBL" id="LR586016">
    <property type="protein sequence ID" value="VIP01256.1"/>
    <property type="molecule type" value="Genomic_DNA"/>
</dbReference>
<feature type="chain" id="PRO_5033879157" description="thioredoxin-dependent peroxiredoxin" evidence="14">
    <location>
        <begin position="21"/>
        <end position="179"/>
    </location>
</feature>
<dbReference type="PIRSF" id="PIRSF000239">
    <property type="entry name" value="AHPC"/>
    <property type="match status" value="1"/>
</dbReference>
<dbReference type="GO" id="GO:0034599">
    <property type="term" value="P:cellular response to oxidative stress"/>
    <property type="evidence" value="ECO:0007669"/>
    <property type="project" value="TreeGrafter"/>
</dbReference>
<evidence type="ECO:0000256" key="3">
    <source>
        <dbReference type="ARBA" id="ARBA00013017"/>
    </source>
</evidence>
<sequence>MIRSLLGLLALGTLTVAATADDTALKFKEGDKLPAIELPVANAAGSKSLSLKSYEGKKNVVLYFYPKAMTKGCTIESCGFRDKAEEFAKLDTVIVGISIDPLKAQEQFVEKEKLVFPLLADSEGKVTRELGVLAKNGKVSQRVTFIVDKTGTIRKIYPTVNVQKHINEVLTYIKSDLAK</sequence>
<dbReference type="CDD" id="cd03017">
    <property type="entry name" value="PRX_BCP"/>
    <property type="match status" value="1"/>
</dbReference>
<dbReference type="InterPro" id="IPR036249">
    <property type="entry name" value="Thioredoxin-like_sf"/>
</dbReference>
<comment type="similarity">
    <text evidence="10">Belongs to the peroxiredoxin family. BCP/PrxQ subfamily.</text>
</comment>
<organism evidence="16">
    <name type="scientific">Tuwongella immobilis</name>
    <dbReference type="NCBI Taxonomy" id="692036"/>
    <lineage>
        <taxon>Bacteria</taxon>
        <taxon>Pseudomonadati</taxon>
        <taxon>Planctomycetota</taxon>
        <taxon>Planctomycetia</taxon>
        <taxon>Gemmatales</taxon>
        <taxon>Gemmataceae</taxon>
        <taxon>Tuwongella</taxon>
    </lineage>
</organism>
<keyword evidence="6" id="KW-0560">Oxidoreductase</keyword>
<evidence type="ECO:0000256" key="8">
    <source>
        <dbReference type="ARBA" id="ARBA00023284"/>
    </source>
</evidence>
<dbReference type="RefSeq" id="WP_162656481.1">
    <property type="nucleotide sequence ID" value="NZ_LR593887.1"/>
</dbReference>
<reference evidence="16" key="1">
    <citation type="submission" date="2019-04" db="EMBL/GenBank/DDBJ databases">
        <authorList>
            <consortium name="Science for Life Laboratories"/>
        </authorList>
    </citation>
    <scope>NUCLEOTIDE SEQUENCE</scope>
    <source>
        <strain evidence="16">MBLW1</strain>
    </source>
</reference>
<evidence type="ECO:0000313" key="17">
    <source>
        <dbReference type="Proteomes" id="UP000464378"/>
    </source>
</evidence>
<evidence type="ECO:0000256" key="9">
    <source>
        <dbReference type="ARBA" id="ARBA00032824"/>
    </source>
</evidence>
<feature type="active site" description="Cysteine sulfenic acid (-SOH) intermediate; for peroxidase activity" evidence="13">
    <location>
        <position position="73"/>
    </location>
</feature>
<dbReference type="EC" id="1.11.1.24" evidence="3"/>
<proteinExistence type="inferred from homology"/>
<evidence type="ECO:0000256" key="5">
    <source>
        <dbReference type="ARBA" id="ARBA00022862"/>
    </source>
</evidence>
<dbReference type="InterPro" id="IPR050924">
    <property type="entry name" value="Peroxiredoxin_BCP/PrxQ"/>
</dbReference>
<evidence type="ECO:0000256" key="11">
    <source>
        <dbReference type="ARBA" id="ARBA00042639"/>
    </source>
</evidence>
<keyword evidence="8" id="KW-0676">Redox-active center</keyword>
<dbReference type="InParanoid" id="A0A6C2YIM0"/>
<evidence type="ECO:0000256" key="10">
    <source>
        <dbReference type="ARBA" id="ARBA00038489"/>
    </source>
</evidence>
<keyword evidence="4" id="KW-0575">Peroxidase</keyword>
<dbReference type="Proteomes" id="UP000464378">
    <property type="component" value="Chromosome"/>
</dbReference>
<evidence type="ECO:0000256" key="4">
    <source>
        <dbReference type="ARBA" id="ARBA00022559"/>
    </source>
</evidence>
<comment type="catalytic activity">
    <reaction evidence="12">
        <text>a hydroperoxide + [thioredoxin]-dithiol = an alcohol + [thioredoxin]-disulfide + H2O</text>
        <dbReference type="Rhea" id="RHEA:62620"/>
        <dbReference type="Rhea" id="RHEA-COMP:10698"/>
        <dbReference type="Rhea" id="RHEA-COMP:10700"/>
        <dbReference type="ChEBI" id="CHEBI:15377"/>
        <dbReference type="ChEBI" id="CHEBI:29950"/>
        <dbReference type="ChEBI" id="CHEBI:30879"/>
        <dbReference type="ChEBI" id="CHEBI:35924"/>
        <dbReference type="ChEBI" id="CHEBI:50058"/>
        <dbReference type="EC" id="1.11.1.24"/>
    </reaction>
</comment>
<evidence type="ECO:0000256" key="6">
    <source>
        <dbReference type="ARBA" id="ARBA00023002"/>
    </source>
</evidence>
<comment type="function">
    <text evidence="1">Thiol-specific peroxidase that catalyzes the reduction of hydrogen peroxide and organic hydroperoxides to water and alcohols, respectively. Plays a role in cell protection against oxidative stress by detoxifying peroxides and as sensor of hydrogen peroxide-mediated signaling events.</text>
</comment>
<dbReference type="EMBL" id="LR593887">
    <property type="protein sequence ID" value="VTR97938.1"/>
    <property type="molecule type" value="Genomic_DNA"/>
</dbReference>
<dbReference type="FunFam" id="3.40.30.10:FF:000007">
    <property type="entry name" value="Thioredoxin-dependent thiol peroxidase"/>
    <property type="match status" value="1"/>
</dbReference>
<feature type="signal peptide" evidence="14">
    <location>
        <begin position="1"/>
        <end position="20"/>
    </location>
</feature>
<protein>
    <recommendedName>
        <fullName evidence="3">thioredoxin-dependent peroxiredoxin</fullName>
        <ecNumber evidence="3">1.11.1.24</ecNumber>
    </recommendedName>
    <alternativeName>
        <fullName evidence="9">Thioredoxin peroxidase</fullName>
    </alternativeName>
    <alternativeName>
        <fullName evidence="11">Thioredoxin-dependent peroxiredoxin Bcp</fullName>
    </alternativeName>
</protein>
<evidence type="ECO:0000256" key="1">
    <source>
        <dbReference type="ARBA" id="ARBA00003330"/>
    </source>
</evidence>
<dbReference type="InterPro" id="IPR013766">
    <property type="entry name" value="Thioredoxin_domain"/>
</dbReference>
<name>A0A6C2YIM0_9BACT</name>
<dbReference type="Pfam" id="PF00578">
    <property type="entry name" value="AhpC-TSA"/>
    <property type="match status" value="1"/>
</dbReference>
<keyword evidence="14" id="KW-0732">Signal</keyword>
<dbReference type="PANTHER" id="PTHR42801">
    <property type="entry name" value="THIOREDOXIN-DEPENDENT PEROXIDE REDUCTASE"/>
    <property type="match status" value="1"/>
</dbReference>
<keyword evidence="7" id="KW-1015">Disulfide bond</keyword>